<keyword evidence="5" id="KW-0190">Covalent protein-DNA linkage</keyword>
<evidence type="ECO:0000256" key="6">
    <source>
        <dbReference type="ARBA" id="ARBA00023125"/>
    </source>
</evidence>
<accession>A0ABW2Z9S1</accession>
<dbReference type="Pfam" id="PF02586">
    <property type="entry name" value="SRAP"/>
    <property type="match status" value="1"/>
</dbReference>
<evidence type="ECO:0000256" key="3">
    <source>
        <dbReference type="ARBA" id="ARBA00022763"/>
    </source>
</evidence>
<dbReference type="GO" id="GO:0016787">
    <property type="term" value="F:hydrolase activity"/>
    <property type="evidence" value="ECO:0007669"/>
    <property type="project" value="UniProtKB-KW"/>
</dbReference>
<dbReference type="InterPro" id="IPR036590">
    <property type="entry name" value="SRAP-like"/>
</dbReference>
<keyword evidence="3" id="KW-0227">DNA damage</keyword>
<evidence type="ECO:0000256" key="1">
    <source>
        <dbReference type="ARBA" id="ARBA00008136"/>
    </source>
</evidence>
<organism evidence="9 10">
    <name type="scientific">Lutibacter aestuarii</name>
    <dbReference type="NCBI Taxonomy" id="861111"/>
    <lineage>
        <taxon>Bacteria</taxon>
        <taxon>Pseudomonadati</taxon>
        <taxon>Bacteroidota</taxon>
        <taxon>Flavobacteriia</taxon>
        <taxon>Flavobacteriales</taxon>
        <taxon>Flavobacteriaceae</taxon>
        <taxon>Lutibacter</taxon>
    </lineage>
</organism>
<evidence type="ECO:0000256" key="2">
    <source>
        <dbReference type="ARBA" id="ARBA00022670"/>
    </source>
</evidence>
<dbReference type="EC" id="3.4.-.-" evidence="8"/>
<evidence type="ECO:0000256" key="4">
    <source>
        <dbReference type="ARBA" id="ARBA00022801"/>
    </source>
</evidence>
<dbReference type="PANTHER" id="PTHR13604">
    <property type="entry name" value="DC12-RELATED"/>
    <property type="match status" value="1"/>
</dbReference>
<keyword evidence="4 8" id="KW-0378">Hydrolase</keyword>
<protein>
    <recommendedName>
        <fullName evidence="8">Abasic site processing protein</fullName>
        <ecNumber evidence="8">3.4.-.-</ecNumber>
    </recommendedName>
</protein>
<keyword evidence="10" id="KW-1185">Reference proteome</keyword>
<dbReference type="EMBL" id="JBHTIC010000017">
    <property type="protein sequence ID" value="MFD0762711.1"/>
    <property type="molecule type" value="Genomic_DNA"/>
</dbReference>
<name>A0ABW2Z9S1_9FLAO</name>
<reference evidence="10" key="1">
    <citation type="journal article" date="2019" name="Int. J. Syst. Evol. Microbiol.">
        <title>The Global Catalogue of Microorganisms (GCM) 10K type strain sequencing project: providing services to taxonomists for standard genome sequencing and annotation.</title>
        <authorList>
            <consortium name="The Broad Institute Genomics Platform"/>
            <consortium name="The Broad Institute Genome Sequencing Center for Infectious Disease"/>
            <person name="Wu L."/>
            <person name="Ma J."/>
        </authorList>
    </citation>
    <scope>NUCLEOTIDE SEQUENCE [LARGE SCALE GENOMIC DNA]</scope>
    <source>
        <strain evidence="10">CCUG 60022</strain>
    </source>
</reference>
<dbReference type="Gene3D" id="3.90.1680.10">
    <property type="entry name" value="SOS response associated peptidase-like"/>
    <property type="match status" value="1"/>
</dbReference>
<dbReference type="InterPro" id="IPR003738">
    <property type="entry name" value="SRAP"/>
</dbReference>
<dbReference type="SUPFAM" id="SSF143081">
    <property type="entry name" value="BB1717-like"/>
    <property type="match status" value="1"/>
</dbReference>
<keyword evidence="6" id="KW-0238">DNA-binding</keyword>
<evidence type="ECO:0000256" key="7">
    <source>
        <dbReference type="ARBA" id="ARBA00023239"/>
    </source>
</evidence>
<sequence length="244" mass="28526">MCFHTSHTQKVKKVENRFNVALIDEKLREIYDTPHYHNNGFEHLNSLIIPQQKNTHLIPAVWGIVPPTKKVSEVKEYYKQQLKYGSGLNARSEKLFDYWLYKKSALTKRCIIPVSGFFEPHEYNKKKYPIHIKRKDNDLIGLAGIYTIVENVVTYTILTKNASPLFAKIHNKKLRQPILLNRDIENSWLDTSHTEKELKGLLEIPYSDNMIEAYVISKDLFNSKVDSNIVEILSRDESIQFSFK</sequence>
<gene>
    <name evidence="9" type="ORF">ACFQZW_11520</name>
</gene>
<dbReference type="PANTHER" id="PTHR13604:SF0">
    <property type="entry name" value="ABASIC SITE PROCESSING PROTEIN HMCES"/>
    <property type="match status" value="1"/>
</dbReference>
<evidence type="ECO:0000256" key="8">
    <source>
        <dbReference type="RuleBase" id="RU364100"/>
    </source>
</evidence>
<keyword evidence="7" id="KW-0456">Lyase</keyword>
<comment type="caution">
    <text evidence="9">The sequence shown here is derived from an EMBL/GenBank/DDBJ whole genome shotgun (WGS) entry which is preliminary data.</text>
</comment>
<evidence type="ECO:0000313" key="10">
    <source>
        <dbReference type="Proteomes" id="UP001597032"/>
    </source>
</evidence>
<proteinExistence type="inferred from homology"/>
<dbReference type="RefSeq" id="WP_386783141.1">
    <property type="nucleotide sequence ID" value="NZ_JBHTIC010000017.1"/>
</dbReference>
<evidence type="ECO:0000256" key="5">
    <source>
        <dbReference type="ARBA" id="ARBA00023124"/>
    </source>
</evidence>
<keyword evidence="2 8" id="KW-0645">Protease</keyword>
<evidence type="ECO:0000313" key="9">
    <source>
        <dbReference type="EMBL" id="MFD0762711.1"/>
    </source>
</evidence>
<comment type="similarity">
    <text evidence="1 8">Belongs to the SOS response-associated peptidase family.</text>
</comment>
<dbReference type="Proteomes" id="UP001597032">
    <property type="component" value="Unassembled WGS sequence"/>
</dbReference>